<dbReference type="SUPFAM" id="SSF53254">
    <property type="entry name" value="Phosphoglycerate mutase-like"/>
    <property type="match status" value="1"/>
</dbReference>
<organism evidence="8 9">
    <name type="scientific">Aphis glycines</name>
    <name type="common">Soybean aphid</name>
    <dbReference type="NCBI Taxonomy" id="307491"/>
    <lineage>
        <taxon>Eukaryota</taxon>
        <taxon>Metazoa</taxon>
        <taxon>Ecdysozoa</taxon>
        <taxon>Arthropoda</taxon>
        <taxon>Hexapoda</taxon>
        <taxon>Insecta</taxon>
        <taxon>Pterygota</taxon>
        <taxon>Neoptera</taxon>
        <taxon>Paraneoptera</taxon>
        <taxon>Hemiptera</taxon>
        <taxon>Sternorrhyncha</taxon>
        <taxon>Aphidomorpha</taxon>
        <taxon>Aphidoidea</taxon>
        <taxon>Aphididae</taxon>
        <taxon>Aphidini</taxon>
        <taxon>Aphis</taxon>
        <taxon>Aphis</taxon>
    </lineage>
</organism>
<dbReference type="CDD" id="cd07061">
    <property type="entry name" value="HP_HAP_like"/>
    <property type="match status" value="1"/>
</dbReference>
<dbReference type="Pfam" id="PF00328">
    <property type="entry name" value="His_Phos_2"/>
    <property type="match status" value="1"/>
</dbReference>
<dbReference type="InterPro" id="IPR050645">
    <property type="entry name" value="Histidine_acid_phosphatase"/>
</dbReference>
<evidence type="ECO:0000256" key="3">
    <source>
        <dbReference type="ARBA" id="ARBA00012646"/>
    </source>
</evidence>
<protein>
    <recommendedName>
        <fullName evidence="3">acid phosphatase</fullName>
        <ecNumber evidence="3">3.1.3.2</ecNumber>
    </recommendedName>
</protein>
<evidence type="ECO:0000313" key="9">
    <source>
        <dbReference type="Proteomes" id="UP000475862"/>
    </source>
</evidence>
<sequence length="397" mass="45628">MALDWKKVLIVGLSSIVVSCVLYVSAIHWEHRTNDVIGPGRFSNSSLKSVTILFRHGNRAPMFTYKTDPHKNAFPEGKSELTKKGKQNMYKKGQILRRLYNGFLSDLYLDSEILIKTTNKIRTYMSAAMVLAGMYPPKGYQKWSDTETVWQPIPIYNNSPDHGTLFDERGKCPAFDTTFKKLNTLFNNNTDQDTTTLMSYLSEKCGQLITNTNIIKLYDLFICQALTNFNIALFLKIAEGLTLPEWIKPYHIEKIKSIIMTKKSSEMIYENLRLQKIIIGPLLNEIGLNMESNLNNNETRKMHLYSGHDISIAMAMSFLGNTIELPDFGASLHFHIHHDEINEDTVKVYFYNRWDNEEGKEVPILNCGNPCKFKDFKNMLDNSLSGKWTEECQELES</sequence>
<comment type="catalytic activity">
    <reaction evidence="1">
        <text>a phosphate monoester + H2O = an alcohol + phosphate</text>
        <dbReference type="Rhea" id="RHEA:15017"/>
        <dbReference type="ChEBI" id="CHEBI:15377"/>
        <dbReference type="ChEBI" id="CHEBI:30879"/>
        <dbReference type="ChEBI" id="CHEBI:43474"/>
        <dbReference type="ChEBI" id="CHEBI:67140"/>
        <dbReference type="EC" id="3.1.3.2"/>
    </reaction>
</comment>
<evidence type="ECO:0000313" key="8">
    <source>
        <dbReference type="EMBL" id="KAE9537493.1"/>
    </source>
</evidence>
<evidence type="ECO:0000256" key="5">
    <source>
        <dbReference type="ARBA" id="ARBA00022801"/>
    </source>
</evidence>
<evidence type="ECO:0000256" key="7">
    <source>
        <dbReference type="ARBA" id="ARBA00023180"/>
    </source>
</evidence>
<reference evidence="8 9" key="1">
    <citation type="submission" date="2019-08" db="EMBL/GenBank/DDBJ databases">
        <title>The genome of the soybean aphid Biotype 1, its phylome, world population structure and adaptation to the North American continent.</title>
        <authorList>
            <person name="Giordano R."/>
            <person name="Donthu R.K."/>
            <person name="Hernandez A.G."/>
            <person name="Wright C.L."/>
            <person name="Zimin A.V."/>
        </authorList>
    </citation>
    <scope>NUCLEOTIDE SEQUENCE [LARGE SCALE GENOMIC DNA]</scope>
    <source>
        <tissue evidence="8">Whole aphids</tissue>
    </source>
</reference>
<dbReference type="EMBL" id="VYZN01000018">
    <property type="protein sequence ID" value="KAE9537493.1"/>
    <property type="molecule type" value="Genomic_DNA"/>
</dbReference>
<evidence type="ECO:0000256" key="1">
    <source>
        <dbReference type="ARBA" id="ARBA00000032"/>
    </source>
</evidence>
<dbReference type="InterPro" id="IPR033379">
    <property type="entry name" value="Acid_Pase_AS"/>
</dbReference>
<dbReference type="InterPro" id="IPR029033">
    <property type="entry name" value="His_PPase_superfam"/>
</dbReference>
<dbReference type="AlphaFoldDB" id="A0A6G0TRG7"/>
<accession>A0A6G0TRG7</accession>
<dbReference type="PROSITE" id="PS00616">
    <property type="entry name" value="HIS_ACID_PHOSPHAT_1"/>
    <property type="match status" value="1"/>
</dbReference>
<dbReference type="GO" id="GO:0003993">
    <property type="term" value="F:acid phosphatase activity"/>
    <property type="evidence" value="ECO:0007669"/>
    <property type="project" value="UniProtKB-EC"/>
</dbReference>
<evidence type="ECO:0000256" key="2">
    <source>
        <dbReference type="ARBA" id="ARBA00005375"/>
    </source>
</evidence>
<keyword evidence="5" id="KW-0378">Hydrolase</keyword>
<name>A0A6G0TRG7_APHGL</name>
<comment type="similarity">
    <text evidence="2">Belongs to the histidine acid phosphatase family.</text>
</comment>
<comment type="caution">
    <text evidence="8">The sequence shown here is derived from an EMBL/GenBank/DDBJ whole genome shotgun (WGS) entry which is preliminary data.</text>
</comment>
<evidence type="ECO:0000256" key="6">
    <source>
        <dbReference type="ARBA" id="ARBA00023157"/>
    </source>
</evidence>
<evidence type="ECO:0000256" key="4">
    <source>
        <dbReference type="ARBA" id="ARBA00022729"/>
    </source>
</evidence>
<dbReference type="PROSITE" id="PS51257">
    <property type="entry name" value="PROKAR_LIPOPROTEIN"/>
    <property type="match status" value="1"/>
</dbReference>
<keyword evidence="9" id="KW-1185">Reference proteome</keyword>
<dbReference type="OrthoDB" id="258392at2759"/>
<dbReference type="InterPro" id="IPR000560">
    <property type="entry name" value="His_Pase_clade-2"/>
</dbReference>
<dbReference type="PANTHER" id="PTHR11567:SF211">
    <property type="entry name" value="PROSTATIC ACID PHOSPHATASE"/>
    <property type="match status" value="1"/>
</dbReference>
<dbReference type="Proteomes" id="UP000475862">
    <property type="component" value="Unassembled WGS sequence"/>
</dbReference>
<keyword evidence="7" id="KW-0325">Glycoprotein</keyword>
<dbReference type="Gene3D" id="3.40.50.1240">
    <property type="entry name" value="Phosphoglycerate mutase-like"/>
    <property type="match status" value="1"/>
</dbReference>
<keyword evidence="4" id="KW-0732">Signal</keyword>
<dbReference type="EC" id="3.1.3.2" evidence="3"/>
<keyword evidence="6" id="KW-1015">Disulfide bond</keyword>
<dbReference type="PANTHER" id="PTHR11567">
    <property type="entry name" value="ACID PHOSPHATASE-RELATED"/>
    <property type="match status" value="1"/>
</dbReference>
<proteinExistence type="inferred from homology"/>
<gene>
    <name evidence="8" type="ORF">AGLY_006516</name>
</gene>